<sequence length="48" mass="5614">TLHRERIEKQIAKNITQKVMEEFDTTTGQTREEIQQEVAQNGGIKKEE</sequence>
<dbReference type="EMBL" id="BARU01012693">
    <property type="protein sequence ID" value="GAH43933.1"/>
    <property type="molecule type" value="Genomic_DNA"/>
</dbReference>
<comment type="caution">
    <text evidence="1">The sequence shown here is derived from an EMBL/GenBank/DDBJ whole genome shotgun (WGS) entry which is preliminary data.</text>
</comment>
<evidence type="ECO:0000313" key="1">
    <source>
        <dbReference type="EMBL" id="GAH43933.1"/>
    </source>
</evidence>
<gene>
    <name evidence="1" type="ORF">S03H2_23278</name>
</gene>
<reference evidence="1" key="1">
    <citation type="journal article" date="2014" name="Front. Microbiol.">
        <title>High frequency of phylogenetically diverse reductive dehalogenase-homologous genes in deep subseafloor sedimentary metagenomes.</title>
        <authorList>
            <person name="Kawai M."/>
            <person name="Futagami T."/>
            <person name="Toyoda A."/>
            <person name="Takaki Y."/>
            <person name="Nishi S."/>
            <person name="Hori S."/>
            <person name="Arai W."/>
            <person name="Tsubouchi T."/>
            <person name="Morono Y."/>
            <person name="Uchiyama I."/>
            <person name="Ito T."/>
            <person name="Fujiyama A."/>
            <person name="Inagaki F."/>
            <person name="Takami H."/>
        </authorList>
    </citation>
    <scope>NUCLEOTIDE SEQUENCE</scope>
    <source>
        <strain evidence="1">Expedition CK06-06</strain>
    </source>
</reference>
<protein>
    <submittedName>
        <fullName evidence="1">Uncharacterized protein</fullName>
    </submittedName>
</protein>
<organism evidence="1">
    <name type="scientific">marine sediment metagenome</name>
    <dbReference type="NCBI Taxonomy" id="412755"/>
    <lineage>
        <taxon>unclassified sequences</taxon>
        <taxon>metagenomes</taxon>
        <taxon>ecological metagenomes</taxon>
    </lineage>
</organism>
<feature type="non-terminal residue" evidence="1">
    <location>
        <position position="1"/>
    </location>
</feature>
<name>X1HF51_9ZZZZ</name>
<proteinExistence type="predicted"/>
<dbReference type="AlphaFoldDB" id="X1HF51"/>
<accession>X1HF51</accession>